<evidence type="ECO:0000256" key="1">
    <source>
        <dbReference type="ARBA" id="ARBA00022679"/>
    </source>
</evidence>
<dbReference type="EMBL" id="SFCC01000023">
    <property type="protein sequence ID" value="RZQ59521.1"/>
    <property type="molecule type" value="Genomic_DNA"/>
</dbReference>
<dbReference type="Pfam" id="PF13489">
    <property type="entry name" value="Methyltransf_23"/>
    <property type="match status" value="1"/>
</dbReference>
<dbReference type="Proteomes" id="UP000292003">
    <property type="component" value="Unassembled WGS sequence"/>
</dbReference>
<dbReference type="RefSeq" id="WP_130479619.1">
    <property type="nucleotide sequence ID" value="NZ_SFCC01000023.1"/>
</dbReference>
<dbReference type="PANTHER" id="PTHR43861">
    <property type="entry name" value="TRANS-ACONITATE 2-METHYLTRANSFERASE-RELATED"/>
    <property type="match status" value="1"/>
</dbReference>
<dbReference type="PANTHER" id="PTHR43861:SF3">
    <property type="entry name" value="PUTATIVE (AFU_ORTHOLOGUE AFUA_2G14390)-RELATED"/>
    <property type="match status" value="1"/>
</dbReference>
<sequence>MNLENPVLTDPYGEGVLSKDLPSEFERLRSLEESMDPTTLGVLDRLPVEPTWRCLELGAGAGSIAYELARRCPRGTVVAADIDTRYLDAEWKPNLEITRFDVRHDTLPDGAFDLIHCRLLLEHLPERERILATLTEWLAPGGWLVVEDGYWHSHEESLYPEVGRVTAALAAQFEAQGADMRWSRRLPSLIARSGLADVDVALTPLYLGQAGTTKAFDRHLRKTIDQVSPVLVASGQLTEEELGSAYATLAKPDFIELAVTLVSSWGRRPAG</sequence>
<protein>
    <submittedName>
        <fullName evidence="2">Class I SAM-dependent methyltransferase</fullName>
    </submittedName>
</protein>
<dbReference type="CDD" id="cd02440">
    <property type="entry name" value="AdoMet_MTases"/>
    <property type="match status" value="1"/>
</dbReference>
<accession>A0A4Q7IX55</accession>
<name>A0A4Q7IX55_9PSEU</name>
<dbReference type="AlphaFoldDB" id="A0A4Q7IX55"/>
<dbReference type="GO" id="GO:0032259">
    <property type="term" value="P:methylation"/>
    <property type="evidence" value="ECO:0007669"/>
    <property type="project" value="UniProtKB-KW"/>
</dbReference>
<dbReference type="GO" id="GO:0008168">
    <property type="term" value="F:methyltransferase activity"/>
    <property type="evidence" value="ECO:0007669"/>
    <property type="project" value="UniProtKB-KW"/>
</dbReference>
<organism evidence="2 3">
    <name type="scientific">Amycolatopsis suaedae</name>
    <dbReference type="NCBI Taxonomy" id="2510978"/>
    <lineage>
        <taxon>Bacteria</taxon>
        <taxon>Bacillati</taxon>
        <taxon>Actinomycetota</taxon>
        <taxon>Actinomycetes</taxon>
        <taxon>Pseudonocardiales</taxon>
        <taxon>Pseudonocardiaceae</taxon>
        <taxon>Amycolatopsis</taxon>
    </lineage>
</organism>
<reference evidence="2 3" key="1">
    <citation type="submission" date="2019-02" db="EMBL/GenBank/DDBJ databases">
        <title>Draft genome sequence of Amycolatopsis sp. 8-3EHSu isolated from roots of Suaeda maritima.</title>
        <authorList>
            <person name="Duangmal K."/>
            <person name="Chantavorakit T."/>
        </authorList>
    </citation>
    <scope>NUCLEOTIDE SEQUENCE [LARGE SCALE GENOMIC DNA]</scope>
    <source>
        <strain evidence="2 3">8-3EHSu</strain>
    </source>
</reference>
<keyword evidence="1 2" id="KW-0808">Transferase</keyword>
<gene>
    <name evidence="2" type="ORF">EWH70_33555</name>
</gene>
<comment type="caution">
    <text evidence="2">The sequence shown here is derived from an EMBL/GenBank/DDBJ whole genome shotgun (WGS) entry which is preliminary data.</text>
</comment>
<dbReference type="InterPro" id="IPR029063">
    <property type="entry name" value="SAM-dependent_MTases_sf"/>
</dbReference>
<proteinExistence type="predicted"/>
<dbReference type="Gene3D" id="3.40.50.150">
    <property type="entry name" value="Vaccinia Virus protein VP39"/>
    <property type="match status" value="1"/>
</dbReference>
<keyword evidence="2" id="KW-0489">Methyltransferase</keyword>
<keyword evidence="3" id="KW-1185">Reference proteome</keyword>
<evidence type="ECO:0000313" key="3">
    <source>
        <dbReference type="Proteomes" id="UP000292003"/>
    </source>
</evidence>
<dbReference type="SUPFAM" id="SSF53335">
    <property type="entry name" value="S-adenosyl-L-methionine-dependent methyltransferases"/>
    <property type="match status" value="1"/>
</dbReference>
<dbReference type="OrthoDB" id="3469983at2"/>
<evidence type="ECO:0000313" key="2">
    <source>
        <dbReference type="EMBL" id="RZQ59521.1"/>
    </source>
</evidence>